<sequence>MSDGEILDLTGLEVNQLNLPPNGRSPAWKWPFRVNLPKECDRDRTPICSNLTNPLRSKSLTGSG</sequence>
<keyword evidence="2" id="KW-1185">Reference proteome</keyword>
<protein>
    <submittedName>
        <fullName evidence="1">Uncharacterized protein</fullName>
    </submittedName>
</protein>
<dbReference type="Proteomes" id="UP001525890">
    <property type="component" value="Unassembled WGS sequence"/>
</dbReference>
<name>A0ABT2MLJ4_9CYAN</name>
<gene>
    <name evidence="1" type="ORF">NG799_00170</name>
</gene>
<dbReference type="EMBL" id="JAMXFF010000001">
    <property type="protein sequence ID" value="MCT7964741.1"/>
    <property type="molecule type" value="Genomic_DNA"/>
</dbReference>
<evidence type="ECO:0000313" key="2">
    <source>
        <dbReference type="Proteomes" id="UP001525890"/>
    </source>
</evidence>
<accession>A0ABT2MLJ4</accession>
<reference evidence="1 2" key="1">
    <citation type="journal article" date="2022" name="Front. Microbiol.">
        <title>High genomic differentiation and limited gene flow indicate recent cryptic speciation within the genus Laspinema (cyanobacteria).</title>
        <authorList>
            <person name="Stanojkovic A."/>
            <person name="Skoupy S."/>
            <person name="Skaloud P."/>
            <person name="Dvorak P."/>
        </authorList>
    </citation>
    <scope>NUCLEOTIDE SEQUENCE [LARGE SCALE GENOMIC DNA]</scope>
    <source>
        <strain evidence="1 2">D2a</strain>
    </source>
</reference>
<organism evidence="1 2">
    <name type="scientific">Laspinema palackyanum D2a</name>
    <dbReference type="NCBI Taxonomy" id="2953684"/>
    <lineage>
        <taxon>Bacteria</taxon>
        <taxon>Bacillati</taxon>
        <taxon>Cyanobacteriota</taxon>
        <taxon>Cyanophyceae</taxon>
        <taxon>Oscillatoriophycideae</taxon>
        <taxon>Oscillatoriales</taxon>
        <taxon>Laspinemataceae</taxon>
        <taxon>Laspinema</taxon>
        <taxon>Laspinema palackyanum</taxon>
    </lineage>
</organism>
<proteinExistence type="predicted"/>
<evidence type="ECO:0000313" key="1">
    <source>
        <dbReference type="EMBL" id="MCT7964741.1"/>
    </source>
</evidence>
<comment type="caution">
    <text evidence="1">The sequence shown here is derived from an EMBL/GenBank/DDBJ whole genome shotgun (WGS) entry which is preliminary data.</text>
</comment>